<name>A0A2I0TWX3_LIMLA</name>
<evidence type="ECO:0000313" key="11">
    <source>
        <dbReference type="Proteomes" id="UP000233556"/>
    </source>
</evidence>
<accession>A0A2I0TWX3</accession>
<keyword evidence="7" id="KW-1015">Disulfide bond</keyword>
<evidence type="ECO:0000256" key="3">
    <source>
        <dbReference type="ARBA" id="ARBA00022525"/>
    </source>
</evidence>
<dbReference type="PROSITE" id="PS00984">
    <property type="entry name" value="UROTENSIN_II"/>
    <property type="match status" value="1"/>
</dbReference>
<comment type="subcellular location">
    <subcellularLocation>
        <location evidence="1 8">Secreted</location>
    </subcellularLocation>
</comment>
<sequence>MVLHRSRTEDRVRPPPSRTRPLKPPPFFPLPALPPTANKQLRLSTAEEQCRECHQSTSRKGEERLYTVGYDASSRTKVRDQSIQSLIFDMKNEIGGREHDDIYEVMSGYITGETGSRGNSQRGVLSYRGRRRRNTLNTATMHKLAFCCLIIVSFSCPLSSLPIINASEMSYQLSADEDSRLNLERLGSLGSTSLLQFLPELLGTAAEGNKAGLRTSSYNPRENIKETFYGNHPRIALLGRFSTKDRKQFKKRGNLSECFWKYCV</sequence>
<reference evidence="11" key="2">
    <citation type="submission" date="2017-12" db="EMBL/GenBank/DDBJ databases">
        <title>Genome sequence of the Bar-tailed Godwit (Limosa lapponica baueri).</title>
        <authorList>
            <person name="Lima N.C.B."/>
            <person name="Parody-Merino A.M."/>
            <person name="Battley P.F."/>
            <person name="Fidler A.E."/>
            <person name="Prosdocimi F."/>
        </authorList>
    </citation>
    <scope>NUCLEOTIDE SEQUENCE [LARGE SCALE GENOMIC DNA]</scope>
</reference>
<keyword evidence="5 8" id="KW-0372">Hormone</keyword>
<proteinExistence type="inferred from homology"/>
<keyword evidence="6" id="KW-0732">Signal</keyword>
<keyword evidence="11" id="KW-1185">Reference proteome</keyword>
<feature type="compositionally biased region" description="Basic and acidic residues" evidence="9">
    <location>
        <begin position="1"/>
        <end position="13"/>
    </location>
</feature>
<feature type="region of interest" description="Disordered" evidence="9">
    <location>
        <begin position="1"/>
        <end position="36"/>
    </location>
</feature>
<dbReference type="OrthoDB" id="8894951at2759"/>
<dbReference type="EMBL" id="KZ506782">
    <property type="protein sequence ID" value="PKU38330.1"/>
    <property type="molecule type" value="Genomic_DNA"/>
</dbReference>
<dbReference type="AlphaFoldDB" id="A0A2I0TWX3"/>
<keyword evidence="4" id="KW-0165">Cleavage on pair of basic residues</keyword>
<protein>
    <submittedName>
        <fullName evidence="10">Urotensin-2</fullName>
    </submittedName>
</protein>
<dbReference type="GO" id="GO:0005615">
    <property type="term" value="C:extracellular space"/>
    <property type="evidence" value="ECO:0007669"/>
    <property type="project" value="TreeGrafter"/>
</dbReference>
<dbReference type="PANTHER" id="PTHR14447:SF0">
    <property type="entry name" value="UROTENSIN-2"/>
    <property type="match status" value="1"/>
</dbReference>
<dbReference type="GO" id="GO:0008217">
    <property type="term" value="P:regulation of blood pressure"/>
    <property type="evidence" value="ECO:0007669"/>
    <property type="project" value="InterPro"/>
</dbReference>
<keyword evidence="3" id="KW-0964">Secreted</keyword>
<dbReference type="GO" id="GO:0097746">
    <property type="term" value="P:blood vessel diameter maintenance"/>
    <property type="evidence" value="ECO:0007669"/>
    <property type="project" value="InterPro"/>
</dbReference>
<evidence type="ECO:0000256" key="4">
    <source>
        <dbReference type="ARBA" id="ARBA00022685"/>
    </source>
</evidence>
<evidence type="ECO:0000256" key="6">
    <source>
        <dbReference type="ARBA" id="ARBA00022729"/>
    </source>
</evidence>
<feature type="compositionally biased region" description="Pro residues" evidence="9">
    <location>
        <begin position="14"/>
        <end position="34"/>
    </location>
</feature>
<dbReference type="PANTHER" id="PTHR14447">
    <property type="entry name" value="UROTENSIN 2"/>
    <property type="match status" value="1"/>
</dbReference>
<evidence type="ECO:0000256" key="2">
    <source>
        <dbReference type="ARBA" id="ARBA00006719"/>
    </source>
</evidence>
<dbReference type="Pfam" id="PF02083">
    <property type="entry name" value="Urotensin_II"/>
    <property type="match status" value="1"/>
</dbReference>
<dbReference type="InterPro" id="IPR001483">
    <property type="entry name" value="Urotensin_II"/>
</dbReference>
<evidence type="ECO:0000256" key="8">
    <source>
        <dbReference type="RuleBase" id="RU000636"/>
    </source>
</evidence>
<dbReference type="GO" id="GO:0005179">
    <property type="term" value="F:hormone activity"/>
    <property type="evidence" value="ECO:0007669"/>
    <property type="project" value="UniProtKB-KW"/>
</dbReference>
<dbReference type="Proteomes" id="UP000233556">
    <property type="component" value="Unassembled WGS sequence"/>
</dbReference>
<comment type="similarity">
    <text evidence="2 8">Belongs to the urotensin-2 family.</text>
</comment>
<evidence type="ECO:0000313" key="10">
    <source>
        <dbReference type="EMBL" id="PKU38330.1"/>
    </source>
</evidence>
<evidence type="ECO:0000256" key="5">
    <source>
        <dbReference type="ARBA" id="ARBA00022702"/>
    </source>
</evidence>
<evidence type="ECO:0000256" key="7">
    <source>
        <dbReference type="ARBA" id="ARBA00023157"/>
    </source>
</evidence>
<reference evidence="11" key="1">
    <citation type="submission" date="2017-11" db="EMBL/GenBank/DDBJ databases">
        <authorList>
            <person name="Lima N.C."/>
            <person name="Parody-Merino A.M."/>
            <person name="Battley P.F."/>
            <person name="Fidler A.E."/>
            <person name="Prosdocimi F."/>
        </authorList>
    </citation>
    <scope>NUCLEOTIDE SEQUENCE [LARGE SCALE GENOMIC DNA]</scope>
</reference>
<gene>
    <name evidence="10" type="ORF">llap_11372</name>
</gene>
<evidence type="ECO:0000256" key="1">
    <source>
        <dbReference type="ARBA" id="ARBA00004613"/>
    </source>
</evidence>
<organism evidence="10 11">
    <name type="scientific">Limosa lapponica baueri</name>
    <dbReference type="NCBI Taxonomy" id="1758121"/>
    <lineage>
        <taxon>Eukaryota</taxon>
        <taxon>Metazoa</taxon>
        <taxon>Chordata</taxon>
        <taxon>Craniata</taxon>
        <taxon>Vertebrata</taxon>
        <taxon>Euteleostomi</taxon>
        <taxon>Archelosauria</taxon>
        <taxon>Archosauria</taxon>
        <taxon>Dinosauria</taxon>
        <taxon>Saurischia</taxon>
        <taxon>Theropoda</taxon>
        <taxon>Coelurosauria</taxon>
        <taxon>Aves</taxon>
        <taxon>Neognathae</taxon>
        <taxon>Neoaves</taxon>
        <taxon>Charadriiformes</taxon>
        <taxon>Scolopacidae</taxon>
        <taxon>Limosa</taxon>
    </lineage>
</organism>
<evidence type="ECO:0000256" key="9">
    <source>
        <dbReference type="SAM" id="MobiDB-lite"/>
    </source>
</evidence>